<name>A0A1I7XZX5_9BILA</name>
<organism evidence="1 2">
    <name type="scientific">Steinernema glaseri</name>
    <dbReference type="NCBI Taxonomy" id="37863"/>
    <lineage>
        <taxon>Eukaryota</taxon>
        <taxon>Metazoa</taxon>
        <taxon>Ecdysozoa</taxon>
        <taxon>Nematoda</taxon>
        <taxon>Chromadorea</taxon>
        <taxon>Rhabditida</taxon>
        <taxon>Tylenchina</taxon>
        <taxon>Panagrolaimomorpha</taxon>
        <taxon>Strongyloidoidea</taxon>
        <taxon>Steinernematidae</taxon>
        <taxon>Steinernema</taxon>
    </lineage>
</organism>
<keyword evidence="1" id="KW-1185">Reference proteome</keyword>
<dbReference type="Proteomes" id="UP000095287">
    <property type="component" value="Unplaced"/>
</dbReference>
<sequence length="350" mass="41588">MDDVPSAFIEKLLQRGSFASICEATKLSGIYGEIARQFHQRSFNLFVYAKKPRNKNRPFTTRLVPTFSDPWSCCCEKKPEAYRYGTKFPQCVTDHMKYFRSIRVIVDARDVVQVALKPSFLPQLQKLLQIPFARVVADNEELHFFVDIFIGRYYDDLQAIGVFQEMRHLLRSAFIKEQFSELLYRYKTSDCPMSMKELITHPGFKLYIQNSVFGNSFDVVVMETYNAWYGSDNPFHGKYMVNGDDCKIYKEVQKKKEDDCWSRVEHLPVHLIPYTKDARYPSYQVNAEKHYFMRVHPKDPERKMYVALGIYEETRVEYDDLREENPDQYPVEKPFKFCMENCETYFIFYE</sequence>
<reference evidence="2" key="1">
    <citation type="submission" date="2016-11" db="UniProtKB">
        <authorList>
            <consortium name="WormBaseParasite"/>
        </authorList>
    </citation>
    <scope>IDENTIFICATION</scope>
</reference>
<dbReference type="WBParaSite" id="L893_g11321.t1">
    <property type="protein sequence ID" value="L893_g11321.t1"/>
    <property type="gene ID" value="L893_g11321"/>
</dbReference>
<accession>A0A1I7XZX5</accession>
<evidence type="ECO:0000313" key="2">
    <source>
        <dbReference type="WBParaSite" id="L893_g11321.t1"/>
    </source>
</evidence>
<evidence type="ECO:0000313" key="1">
    <source>
        <dbReference type="Proteomes" id="UP000095287"/>
    </source>
</evidence>
<proteinExistence type="predicted"/>
<dbReference type="AlphaFoldDB" id="A0A1I7XZX5"/>
<protein>
    <submittedName>
        <fullName evidence="2">Uncharacterized protein</fullName>
    </submittedName>
</protein>